<name>A0A1M5AQI6_9FIRM</name>
<dbReference type="GO" id="GO:0005737">
    <property type="term" value="C:cytoplasm"/>
    <property type="evidence" value="ECO:0007669"/>
    <property type="project" value="TreeGrafter"/>
</dbReference>
<keyword evidence="3" id="KW-1185">Reference proteome</keyword>
<dbReference type="PANTHER" id="PTHR43778">
    <property type="entry name" value="PYRUVATE CARBOXYLASE"/>
    <property type="match status" value="1"/>
</dbReference>
<dbReference type="EMBL" id="FQUG01000014">
    <property type="protein sequence ID" value="SHF32528.1"/>
    <property type="molecule type" value="Genomic_DNA"/>
</dbReference>
<evidence type="ECO:0000259" key="1">
    <source>
        <dbReference type="PROSITE" id="PS50991"/>
    </source>
</evidence>
<dbReference type="NCBIfam" id="NF006761">
    <property type="entry name" value="PRK09282.1"/>
    <property type="match status" value="1"/>
</dbReference>
<proteinExistence type="predicted"/>
<evidence type="ECO:0000313" key="3">
    <source>
        <dbReference type="Proteomes" id="UP000184404"/>
    </source>
</evidence>
<dbReference type="Gene3D" id="3.20.20.70">
    <property type="entry name" value="Aldolase class I"/>
    <property type="match status" value="1"/>
</dbReference>
<dbReference type="Pfam" id="PF02436">
    <property type="entry name" value="PYC_OADA"/>
    <property type="match status" value="1"/>
</dbReference>
<dbReference type="STRING" id="1123243.SAMN02745190_02388"/>
<dbReference type="InterPro" id="IPR055268">
    <property type="entry name" value="PCB-like"/>
</dbReference>
<dbReference type="GO" id="GO:0004736">
    <property type="term" value="F:pyruvate carboxylase activity"/>
    <property type="evidence" value="ECO:0007669"/>
    <property type="project" value="TreeGrafter"/>
</dbReference>
<sequence>MIMAEMQPVKITETILRDAHQSLCATRMRISQMLPQLEALDEIGFNALEAWGGATFDTCLRFLDEDPWERLDTLKKHLKKTPIQMLLRGQNLLGYNHYSDDVVRAFVRKASEHGVRVFRIFDALNDIQNLRTSIDEALKCKEKPHVQGCLVYTVSPYHTNETFVELAKELEKMGCHSVCIKDMSGLLKPYVAEDLVKKLKAAIKVPIELHTHYTSGFGSMTYLKAIEAGVDIIDTALAPFACDTSQPCTETMIETLKESPRDTKLDRQKLIPVSKHFTQVKQDLIKEFNLKGYFDVNPNVLDFQIPGGMLSNLTNQLKEQGMEDKYQDLLDEMPRVRADLGYPPLVTPSSQIVGSMATFNVMFGRYKMVPKEFKDLARGKFGHTPKPISRDFLHSIGIQDSEIITDCAVEDAKEKTMAQFRDELAEKGYENAPEEDVLSYALFPQVAEEFFKKNLRSISTNKAKKLLGELLQIDDANELKKHLHDTLDN</sequence>
<dbReference type="Pfam" id="PF00682">
    <property type="entry name" value="HMGL-like"/>
    <property type="match status" value="1"/>
</dbReference>
<organism evidence="2 3">
    <name type="scientific">Schwartzia succinivorans DSM 10502</name>
    <dbReference type="NCBI Taxonomy" id="1123243"/>
    <lineage>
        <taxon>Bacteria</taxon>
        <taxon>Bacillati</taxon>
        <taxon>Bacillota</taxon>
        <taxon>Negativicutes</taxon>
        <taxon>Selenomonadales</taxon>
        <taxon>Selenomonadaceae</taxon>
        <taxon>Schwartzia</taxon>
    </lineage>
</organism>
<dbReference type="GO" id="GO:0006094">
    <property type="term" value="P:gluconeogenesis"/>
    <property type="evidence" value="ECO:0007669"/>
    <property type="project" value="TreeGrafter"/>
</dbReference>
<accession>A0A1M5AQI6</accession>
<protein>
    <submittedName>
        <fullName evidence="2">Oxaloacetate decarboxylase, alpha subunit</fullName>
    </submittedName>
</protein>
<dbReference type="PROSITE" id="PS50991">
    <property type="entry name" value="PYR_CT"/>
    <property type="match status" value="1"/>
</dbReference>
<dbReference type="SUPFAM" id="SSF51569">
    <property type="entry name" value="Aldolase"/>
    <property type="match status" value="1"/>
</dbReference>
<dbReference type="AlphaFoldDB" id="A0A1M5AQI6"/>
<dbReference type="InterPro" id="IPR003379">
    <property type="entry name" value="Carboxylase_cons_dom"/>
</dbReference>
<feature type="domain" description="Pyruvate carboxyltransferase" evidence="1">
    <location>
        <begin position="9"/>
        <end position="271"/>
    </location>
</feature>
<dbReference type="SUPFAM" id="SSF89000">
    <property type="entry name" value="post-HMGL domain-like"/>
    <property type="match status" value="1"/>
</dbReference>
<reference evidence="2 3" key="1">
    <citation type="submission" date="2016-11" db="EMBL/GenBank/DDBJ databases">
        <authorList>
            <person name="Jaros S."/>
            <person name="Januszkiewicz K."/>
            <person name="Wedrychowicz H."/>
        </authorList>
    </citation>
    <scope>NUCLEOTIDE SEQUENCE [LARGE SCALE GENOMIC DNA]</scope>
    <source>
        <strain evidence="2 3">DSM 10502</strain>
    </source>
</reference>
<dbReference type="Proteomes" id="UP000184404">
    <property type="component" value="Unassembled WGS sequence"/>
</dbReference>
<dbReference type="CDD" id="cd07937">
    <property type="entry name" value="DRE_TIM_PC_TC_5S"/>
    <property type="match status" value="1"/>
</dbReference>
<dbReference type="InterPro" id="IPR000891">
    <property type="entry name" value="PYR_CT"/>
</dbReference>
<evidence type="ECO:0000313" key="2">
    <source>
        <dbReference type="EMBL" id="SHF32528.1"/>
    </source>
</evidence>
<dbReference type="InterPro" id="IPR013785">
    <property type="entry name" value="Aldolase_TIM"/>
</dbReference>
<gene>
    <name evidence="2" type="ORF">SAMN02745190_02388</name>
</gene>
<dbReference type="PANTHER" id="PTHR43778:SF2">
    <property type="entry name" value="PYRUVATE CARBOXYLASE, MITOCHONDRIAL"/>
    <property type="match status" value="1"/>
</dbReference>